<dbReference type="RefSeq" id="WP_172840889.1">
    <property type="nucleotide sequence ID" value="NZ_LT840185.1"/>
</dbReference>
<keyword evidence="3" id="KW-1185">Reference proteome</keyword>
<dbReference type="Proteomes" id="UP000192934">
    <property type="component" value="Chromosome I"/>
</dbReference>
<dbReference type="EMBL" id="LT840185">
    <property type="protein sequence ID" value="SMF78093.1"/>
    <property type="molecule type" value="Genomic_DNA"/>
</dbReference>
<feature type="transmembrane region" description="Helical" evidence="1">
    <location>
        <begin position="29"/>
        <end position="49"/>
    </location>
</feature>
<evidence type="ECO:0000313" key="3">
    <source>
        <dbReference type="Proteomes" id="UP000192934"/>
    </source>
</evidence>
<evidence type="ECO:0000313" key="2">
    <source>
        <dbReference type="EMBL" id="SMF78093.1"/>
    </source>
</evidence>
<reference evidence="3" key="1">
    <citation type="submission" date="2017-04" db="EMBL/GenBank/DDBJ databases">
        <authorList>
            <person name="Varghese N."/>
            <person name="Submissions S."/>
        </authorList>
    </citation>
    <scope>NUCLEOTIDE SEQUENCE [LARGE SCALE GENOMIC DNA]</scope>
    <source>
        <strain evidence="3">Dd16</strain>
    </source>
</reference>
<protein>
    <submittedName>
        <fullName evidence="2">Inner membrane protein</fullName>
    </submittedName>
</protein>
<keyword evidence="1" id="KW-0812">Transmembrane</keyword>
<feature type="transmembrane region" description="Helical" evidence="1">
    <location>
        <begin position="55"/>
        <end position="74"/>
    </location>
</feature>
<evidence type="ECO:0000256" key="1">
    <source>
        <dbReference type="SAM" id="Phobius"/>
    </source>
</evidence>
<dbReference type="STRING" id="941907.SAMN06295910_2671"/>
<keyword evidence="1" id="KW-0472">Membrane</keyword>
<feature type="transmembrane region" description="Helical" evidence="1">
    <location>
        <begin position="6"/>
        <end position="22"/>
    </location>
</feature>
<keyword evidence="1" id="KW-1133">Transmembrane helix</keyword>
<gene>
    <name evidence="2" type="ORF">SAMN06295910_2671</name>
</gene>
<dbReference type="AlphaFoldDB" id="A0A1X7H197"/>
<proteinExistence type="predicted"/>
<accession>A0A1X7H197</accession>
<name>A0A1X7H197_9SPHN</name>
<sequence length="83" mass="9203">MSGTLEWFATIGGIIAAFMISLDNGRRITGWGFVLFVFASLSWIAYGLMDEETGLMTQNIVLLGINLLGVYRYLIRKRAPEAA</sequence>
<organism evidence="2 3">
    <name type="scientific">Allosphingosinicella indica</name>
    <dbReference type="NCBI Taxonomy" id="941907"/>
    <lineage>
        <taxon>Bacteria</taxon>
        <taxon>Pseudomonadati</taxon>
        <taxon>Pseudomonadota</taxon>
        <taxon>Alphaproteobacteria</taxon>
        <taxon>Sphingomonadales</taxon>
        <taxon>Sphingomonadaceae</taxon>
        <taxon>Allosphingosinicella</taxon>
    </lineage>
</organism>